<dbReference type="Gene3D" id="3.30.457.10">
    <property type="entry name" value="Copper amine oxidase-like, N-terminal domain"/>
    <property type="match status" value="1"/>
</dbReference>
<evidence type="ECO:0000256" key="1">
    <source>
        <dbReference type="SAM" id="SignalP"/>
    </source>
</evidence>
<dbReference type="GO" id="GO:0016798">
    <property type="term" value="F:hydrolase activity, acting on glycosyl bonds"/>
    <property type="evidence" value="ECO:0007669"/>
    <property type="project" value="UniProtKB-KW"/>
</dbReference>
<sequence length="515" mass="55818">MKRRVLSLLTALVLMLGLIPTASAAQPDLVITMRYNSPWCVIGDTVTQIDETSSAVVLMAESGRTMLPIRRMIEAFGGTVEWVQETNGVRCSLNGTSVELELDSTTALVNGEEVTMDVPMRARNNRTFVPVRFVSENLGLTVEWEGTNQIVVVANGEVDKNSLTSLPQVQKLVEKTTPKEDPVTLTSKSYTLASGTVSANVITVNMKDPRVSVKSALVGNKLNSTDSFQSIAANSGAVAVINANFFESEKTIKDPIGHLMVNGQFMYASSGLSSLGITDTNEMRYGRPPVFVRIETVDGGAYRWWDAYEVNMLKQFSGQAVLYTPARGTSFQVTYPGSVLTVVNNVTTSFQMVTAGQTVSIPANGYVLYSSDTVTNYDFFNQFEAGRTVALRPYLQRDDEEGFDLTGVQTMVSGSPRLVKDGVKYTGLDNGFKEARFTTAVTPRTAVGTTKDGKLLLVNVKAASIEQMRDLMLSLGCVDAINLDGGGSTAMYYKGQTLATPGRNLTSTLQVFVSQ</sequence>
<dbReference type="InterPro" id="IPR018711">
    <property type="entry name" value="NAGPA"/>
</dbReference>
<dbReference type="Pfam" id="PF09992">
    <property type="entry name" value="NAGPA"/>
    <property type="match status" value="1"/>
</dbReference>
<dbReference type="Proteomes" id="UP000823921">
    <property type="component" value="Unassembled WGS sequence"/>
</dbReference>
<dbReference type="InterPro" id="IPR012854">
    <property type="entry name" value="Cu_amine_oxidase-like_N"/>
</dbReference>
<dbReference type="EMBL" id="DWXO01000056">
    <property type="protein sequence ID" value="HJB80471.1"/>
    <property type="molecule type" value="Genomic_DNA"/>
</dbReference>
<evidence type="ECO:0000259" key="3">
    <source>
        <dbReference type="Pfam" id="PF09992"/>
    </source>
</evidence>
<feature type="domain" description="Phosphodiester glycosidase" evidence="3">
    <location>
        <begin position="343"/>
        <end position="502"/>
    </location>
</feature>
<feature type="chain" id="PRO_5038983836" evidence="1">
    <location>
        <begin position="25"/>
        <end position="515"/>
    </location>
</feature>
<feature type="signal peptide" evidence="1">
    <location>
        <begin position="1"/>
        <end position="24"/>
    </location>
</feature>
<evidence type="ECO:0000259" key="2">
    <source>
        <dbReference type="Pfam" id="PF07833"/>
    </source>
</evidence>
<dbReference type="InterPro" id="IPR036582">
    <property type="entry name" value="Mao_N_sf"/>
</dbReference>
<accession>A0A9D2ML64</accession>
<reference evidence="4" key="1">
    <citation type="journal article" date="2021" name="PeerJ">
        <title>Extensive microbial diversity within the chicken gut microbiome revealed by metagenomics and culture.</title>
        <authorList>
            <person name="Gilroy R."/>
            <person name="Ravi A."/>
            <person name="Getino M."/>
            <person name="Pursley I."/>
            <person name="Horton D.L."/>
            <person name="Alikhan N.F."/>
            <person name="Baker D."/>
            <person name="Gharbi K."/>
            <person name="Hall N."/>
            <person name="Watson M."/>
            <person name="Adriaenssens E.M."/>
            <person name="Foster-Nyarko E."/>
            <person name="Jarju S."/>
            <person name="Secka A."/>
            <person name="Antonio M."/>
            <person name="Oren A."/>
            <person name="Chaudhuri R.R."/>
            <person name="La Ragione R."/>
            <person name="Hildebrand F."/>
            <person name="Pallen M.J."/>
        </authorList>
    </citation>
    <scope>NUCLEOTIDE SEQUENCE</scope>
    <source>
        <strain evidence="4">CHK192-8294</strain>
    </source>
</reference>
<evidence type="ECO:0000313" key="5">
    <source>
        <dbReference type="Proteomes" id="UP000823921"/>
    </source>
</evidence>
<dbReference type="AlphaFoldDB" id="A0A9D2ML64"/>
<name>A0A9D2ML64_9FIRM</name>
<keyword evidence="4" id="KW-0326">Glycosidase</keyword>
<keyword evidence="4" id="KW-0378">Hydrolase</keyword>
<feature type="domain" description="Copper amine oxidase-like N-terminal" evidence="2">
    <location>
        <begin position="56"/>
        <end position="152"/>
    </location>
</feature>
<protein>
    <submittedName>
        <fullName evidence="4">Phosphodiester glycosidase family protein</fullName>
    </submittedName>
</protein>
<dbReference type="PANTHER" id="PTHR40446">
    <property type="entry name" value="N-ACETYLGLUCOSAMINE-1-PHOSPHODIESTER ALPHA-N-ACETYLGLUCOSAMINIDASE"/>
    <property type="match status" value="1"/>
</dbReference>
<gene>
    <name evidence="4" type="ORF">H9712_05760</name>
</gene>
<evidence type="ECO:0000313" key="4">
    <source>
        <dbReference type="EMBL" id="HJB80471.1"/>
    </source>
</evidence>
<organism evidence="4 5">
    <name type="scientific">Candidatus Flavonifractor intestinigallinarum</name>
    <dbReference type="NCBI Taxonomy" id="2838586"/>
    <lineage>
        <taxon>Bacteria</taxon>
        <taxon>Bacillati</taxon>
        <taxon>Bacillota</taxon>
        <taxon>Clostridia</taxon>
        <taxon>Eubacteriales</taxon>
        <taxon>Oscillospiraceae</taxon>
        <taxon>Flavonifractor</taxon>
    </lineage>
</organism>
<reference evidence="4" key="2">
    <citation type="submission" date="2021-04" db="EMBL/GenBank/DDBJ databases">
        <authorList>
            <person name="Gilroy R."/>
        </authorList>
    </citation>
    <scope>NUCLEOTIDE SEQUENCE</scope>
    <source>
        <strain evidence="4">CHK192-8294</strain>
    </source>
</reference>
<dbReference type="PANTHER" id="PTHR40446:SF2">
    <property type="entry name" value="N-ACETYLGLUCOSAMINE-1-PHOSPHODIESTER ALPHA-N-ACETYLGLUCOSAMINIDASE"/>
    <property type="match status" value="1"/>
</dbReference>
<proteinExistence type="predicted"/>
<dbReference type="SUPFAM" id="SSF55383">
    <property type="entry name" value="Copper amine oxidase, domain N"/>
    <property type="match status" value="1"/>
</dbReference>
<keyword evidence="1" id="KW-0732">Signal</keyword>
<dbReference type="Pfam" id="PF07833">
    <property type="entry name" value="Cu_amine_oxidN1"/>
    <property type="match status" value="1"/>
</dbReference>
<comment type="caution">
    <text evidence="4">The sequence shown here is derived from an EMBL/GenBank/DDBJ whole genome shotgun (WGS) entry which is preliminary data.</text>
</comment>